<gene>
    <name evidence="2" type="ORF">K8V39_08770</name>
</gene>
<feature type="transmembrane region" description="Helical" evidence="1">
    <location>
        <begin position="6"/>
        <end position="23"/>
    </location>
</feature>
<dbReference type="AlphaFoldDB" id="A0A9D3AJM4"/>
<comment type="caution">
    <text evidence="2">The sequence shown here is derived from an EMBL/GenBank/DDBJ whole genome shotgun (WGS) entry which is preliminary data.</text>
</comment>
<evidence type="ECO:0000313" key="2">
    <source>
        <dbReference type="EMBL" id="HJH50342.1"/>
    </source>
</evidence>
<dbReference type="Proteomes" id="UP000813420">
    <property type="component" value="Unassembled WGS sequence"/>
</dbReference>
<keyword evidence="1" id="KW-0812">Transmembrane</keyword>
<name>A0A9D3AJM4_9FIRM</name>
<accession>A0A9D3AJM4</accession>
<keyword evidence="1" id="KW-0472">Membrane</keyword>
<protein>
    <submittedName>
        <fullName evidence="2">Uncharacterized protein</fullName>
    </submittedName>
</protein>
<keyword evidence="1" id="KW-1133">Transmembrane helix</keyword>
<dbReference type="RefSeq" id="WP_277272301.1">
    <property type="nucleotide sequence ID" value="NZ_DYXE01000078.1"/>
</dbReference>
<evidence type="ECO:0000256" key="1">
    <source>
        <dbReference type="SAM" id="Phobius"/>
    </source>
</evidence>
<dbReference type="EMBL" id="DYXE01000078">
    <property type="protein sequence ID" value="HJH50342.1"/>
    <property type="molecule type" value="Genomic_DNA"/>
</dbReference>
<evidence type="ECO:0000313" key="3">
    <source>
        <dbReference type="Proteomes" id="UP000813420"/>
    </source>
</evidence>
<organism evidence="2 3">
    <name type="scientific">Merdimonas faecis</name>
    <dbReference type="NCBI Taxonomy" id="1653435"/>
    <lineage>
        <taxon>Bacteria</taxon>
        <taxon>Bacillati</taxon>
        <taxon>Bacillota</taxon>
        <taxon>Clostridia</taxon>
        <taxon>Lachnospirales</taxon>
        <taxon>Lachnospiraceae</taxon>
        <taxon>Merdimonas</taxon>
    </lineage>
</organism>
<reference evidence="2" key="1">
    <citation type="journal article" date="2021" name="PeerJ">
        <title>Extensive microbial diversity within the chicken gut microbiome revealed by metagenomics and culture.</title>
        <authorList>
            <person name="Gilroy R."/>
            <person name="Ravi A."/>
            <person name="Getino M."/>
            <person name="Pursley I."/>
            <person name="Horton D.L."/>
            <person name="Alikhan N.F."/>
            <person name="Baker D."/>
            <person name="Gharbi K."/>
            <person name="Hall N."/>
            <person name="Watson M."/>
            <person name="Adriaenssens E.M."/>
            <person name="Foster-Nyarko E."/>
            <person name="Jarju S."/>
            <person name="Secka A."/>
            <person name="Antonio M."/>
            <person name="Oren A."/>
            <person name="Chaudhuri R.R."/>
            <person name="La Ragione R."/>
            <person name="Hildebrand F."/>
            <person name="Pallen M.J."/>
        </authorList>
    </citation>
    <scope>NUCLEOTIDE SEQUENCE</scope>
    <source>
        <strain evidence="2">USAMLcec4-12693</strain>
    </source>
</reference>
<reference evidence="2" key="2">
    <citation type="submission" date="2021-09" db="EMBL/GenBank/DDBJ databases">
        <authorList>
            <person name="Gilroy R."/>
        </authorList>
    </citation>
    <scope>NUCLEOTIDE SEQUENCE</scope>
    <source>
        <strain evidence="2">USAMLcec4-12693</strain>
    </source>
</reference>
<sequence>MGVITFGVIAGIGLLAYLAVEYTERKGKEKQREATESDWKKILAEYLGKSCEVTIKEPMVNIDVIYSTRGILRDMDDEWLELECEEKKGTVVRIIRLDQVKGAKEIR</sequence>
<proteinExistence type="predicted"/>